<dbReference type="EMBL" id="HBEL01041295">
    <property type="protein sequence ID" value="CAD8423060.1"/>
    <property type="molecule type" value="Transcribed_RNA"/>
</dbReference>
<evidence type="ECO:0000313" key="1">
    <source>
        <dbReference type="EMBL" id="CAD8423060.1"/>
    </source>
</evidence>
<organism evidence="1">
    <name type="scientific">Proboscia inermis</name>
    <dbReference type="NCBI Taxonomy" id="420281"/>
    <lineage>
        <taxon>Eukaryota</taxon>
        <taxon>Sar</taxon>
        <taxon>Stramenopiles</taxon>
        <taxon>Ochrophyta</taxon>
        <taxon>Bacillariophyta</taxon>
        <taxon>Coscinodiscophyceae</taxon>
        <taxon>Rhizosoleniophycidae</taxon>
        <taxon>Rhizosoleniales</taxon>
        <taxon>Rhizosoleniaceae</taxon>
        <taxon>Proboscia</taxon>
    </lineage>
</organism>
<gene>
    <name evidence="1" type="ORF">PINE0816_LOCUS19218</name>
</gene>
<name>A0A7S0CGW0_9STRA</name>
<accession>A0A7S0CGW0</accession>
<protein>
    <submittedName>
        <fullName evidence="1">Uncharacterized protein</fullName>
    </submittedName>
</protein>
<proteinExistence type="predicted"/>
<sequence>MCDTNCTSNTTARVKLFSEVLYATIHICTLRTTLSIYHKTPYSVIHASVVHSTIDATTETSINVHAVHKTAANVYPAAAVPKHGHTNINPIQINQFIDFFTLFG</sequence>
<dbReference type="AlphaFoldDB" id="A0A7S0CGW0"/>
<reference evidence="1" key="1">
    <citation type="submission" date="2021-01" db="EMBL/GenBank/DDBJ databases">
        <authorList>
            <person name="Corre E."/>
            <person name="Pelletier E."/>
            <person name="Niang G."/>
            <person name="Scheremetjew M."/>
            <person name="Finn R."/>
            <person name="Kale V."/>
            <person name="Holt S."/>
            <person name="Cochrane G."/>
            <person name="Meng A."/>
            <person name="Brown T."/>
            <person name="Cohen L."/>
        </authorList>
    </citation>
    <scope>NUCLEOTIDE SEQUENCE</scope>
    <source>
        <strain evidence="1">CCAP1064/1</strain>
    </source>
</reference>